<feature type="transmembrane region" description="Helical" evidence="1">
    <location>
        <begin position="82"/>
        <end position="99"/>
    </location>
</feature>
<feature type="transmembrane region" description="Helical" evidence="1">
    <location>
        <begin position="135"/>
        <end position="157"/>
    </location>
</feature>
<protein>
    <submittedName>
        <fullName evidence="2">DUF2955 domain-containing protein</fullName>
    </submittedName>
</protein>
<sequence length="344" mass="36387">MPTDSPDPRLADRRALRLGFGITVVFLVAIYINWLLAYLAPVFAAPLLQGSRAPTLREAAGVMAATCLIALACLLAGGVARIYPVLFMAALLPVLVWTLRTHLRGGNTLIVVVILCAVLLVPLGAKVAPEVARQLAASFVWNIGLSLVVASAMFALMPPAPGEAAPGPREPLPAEEAAWRGWQVALITWSYSVAYFAFDWTNIHTPLYIAIFALHLSLARTLSISGAILAANVAGGVIALLLYELVAMVPLFVFLAALMLPVHLVFARVMTSGTRVAPLAGAALSVMLILFGGAMSPTDENASAGFVDRLGELGMAAIYAILALYVLEAFRRDRPVGPAPERAA</sequence>
<evidence type="ECO:0000313" key="2">
    <source>
        <dbReference type="EMBL" id="MBP0464202.1"/>
    </source>
</evidence>
<feature type="transmembrane region" description="Helical" evidence="1">
    <location>
        <begin position="237"/>
        <end position="264"/>
    </location>
</feature>
<feature type="transmembrane region" description="Helical" evidence="1">
    <location>
        <begin position="59"/>
        <end position="77"/>
    </location>
</feature>
<name>A0ABS4AUI3_9PROT</name>
<evidence type="ECO:0000256" key="1">
    <source>
        <dbReference type="SAM" id="Phobius"/>
    </source>
</evidence>
<dbReference type="Pfam" id="PF11168">
    <property type="entry name" value="DUF2955"/>
    <property type="match status" value="1"/>
</dbReference>
<keyword evidence="1" id="KW-1133">Transmembrane helix</keyword>
<feature type="transmembrane region" description="Helical" evidence="1">
    <location>
        <begin position="18"/>
        <end position="39"/>
    </location>
</feature>
<dbReference type="InterPro" id="IPR022604">
    <property type="entry name" value="DUF2955"/>
</dbReference>
<organism evidence="2 3">
    <name type="scientific">Roseomonas nitratireducens</name>
    <dbReference type="NCBI Taxonomy" id="2820810"/>
    <lineage>
        <taxon>Bacteria</taxon>
        <taxon>Pseudomonadati</taxon>
        <taxon>Pseudomonadota</taxon>
        <taxon>Alphaproteobacteria</taxon>
        <taxon>Acetobacterales</taxon>
        <taxon>Roseomonadaceae</taxon>
        <taxon>Roseomonas</taxon>
    </lineage>
</organism>
<dbReference type="Proteomes" id="UP000680815">
    <property type="component" value="Unassembled WGS sequence"/>
</dbReference>
<evidence type="ECO:0000313" key="3">
    <source>
        <dbReference type="Proteomes" id="UP000680815"/>
    </source>
</evidence>
<accession>A0ABS4AUI3</accession>
<keyword evidence="1" id="KW-0812">Transmembrane</keyword>
<feature type="transmembrane region" description="Helical" evidence="1">
    <location>
        <begin position="105"/>
        <end position="123"/>
    </location>
</feature>
<comment type="caution">
    <text evidence="2">The sequence shown here is derived from an EMBL/GenBank/DDBJ whole genome shotgun (WGS) entry which is preliminary data.</text>
</comment>
<feature type="transmembrane region" description="Helical" evidence="1">
    <location>
        <begin position="310"/>
        <end position="327"/>
    </location>
</feature>
<dbReference type="RefSeq" id="WP_209351579.1">
    <property type="nucleotide sequence ID" value="NZ_JAGIYZ010000008.1"/>
</dbReference>
<gene>
    <name evidence="2" type="ORF">J5Y09_09785</name>
</gene>
<feature type="transmembrane region" description="Helical" evidence="1">
    <location>
        <begin position="276"/>
        <end position="295"/>
    </location>
</feature>
<dbReference type="EMBL" id="JAGIYZ010000008">
    <property type="protein sequence ID" value="MBP0464202.1"/>
    <property type="molecule type" value="Genomic_DNA"/>
</dbReference>
<proteinExistence type="predicted"/>
<keyword evidence="1" id="KW-0472">Membrane</keyword>
<reference evidence="2 3" key="1">
    <citation type="submission" date="2021-03" db="EMBL/GenBank/DDBJ databases">
        <authorList>
            <person name="So Y."/>
        </authorList>
    </citation>
    <scope>NUCLEOTIDE SEQUENCE [LARGE SCALE GENOMIC DNA]</scope>
    <source>
        <strain evidence="2 3">PWR1</strain>
    </source>
</reference>
<keyword evidence="3" id="KW-1185">Reference proteome</keyword>